<dbReference type="EMBL" id="JAFIMU010000007">
    <property type="protein sequence ID" value="MBN8228750.1"/>
    <property type="molecule type" value="Genomic_DNA"/>
</dbReference>
<protein>
    <submittedName>
        <fullName evidence="2">Uncharacterized protein</fullName>
    </submittedName>
</protein>
<dbReference type="Proteomes" id="UP000664052">
    <property type="component" value="Unassembled WGS sequence"/>
</dbReference>
<gene>
    <name evidence="2" type="ORF">JYK02_14675</name>
</gene>
<feature type="signal peptide" evidence="1">
    <location>
        <begin position="1"/>
        <end position="20"/>
    </location>
</feature>
<accession>A0ABS3DCI3</accession>
<evidence type="ECO:0000313" key="2">
    <source>
        <dbReference type="EMBL" id="MBN8228750.1"/>
    </source>
</evidence>
<reference evidence="2 3" key="1">
    <citation type="submission" date="2021-02" db="EMBL/GenBank/DDBJ databases">
        <title>De Novo genome assembly of isolated myxobacteria.</title>
        <authorList>
            <person name="Stevens D.C."/>
        </authorList>
    </citation>
    <scope>NUCLEOTIDE SEQUENCE [LARGE SCALE GENOMIC DNA]</scope>
    <source>
        <strain evidence="2 3">ATCC 29039</strain>
    </source>
</reference>
<keyword evidence="1" id="KW-0732">Signal</keyword>
<dbReference type="PROSITE" id="PS51257">
    <property type="entry name" value="PROKAR_LIPOPROTEIN"/>
    <property type="match status" value="1"/>
</dbReference>
<organism evidence="2 3">
    <name type="scientific">Corallococcus macrosporus</name>
    <dbReference type="NCBI Taxonomy" id="35"/>
    <lineage>
        <taxon>Bacteria</taxon>
        <taxon>Pseudomonadati</taxon>
        <taxon>Myxococcota</taxon>
        <taxon>Myxococcia</taxon>
        <taxon>Myxococcales</taxon>
        <taxon>Cystobacterineae</taxon>
        <taxon>Myxococcaceae</taxon>
        <taxon>Corallococcus</taxon>
    </lineage>
</organism>
<keyword evidence="3" id="KW-1185">Reference proteome</keyword>
<evidence type="ECO:0000256" key="1">
    <source>
        <dbReference type="SAM" id="SignalP"/>
    </source>
</evidence>
<sequence length="454" mass="49449">MSVSLRVVVPVVLLMTGVFACGAPPAPAPLHTDGVNLVLGDASFQARFGRLPTAQDDEDLRIRVHLEYVLTLLRQRRTDGLSASVLAARTRQLERLEAYVRAGRFPRNDGHPDARRPTFIDSRGRICAVGYLLEQDLGRSAAEAIAAGYKYAFIREMNSPLLARWAATTGLTREELELIQPSYTDDREDEYGPRFSMLEHAEGRRESSVASSLLFDGKGDGIPVRLDVSFADFSYLLFSRSPETRLGWYADVSGTKNMGGARSASALSNLDVGLFWTRSTGGAHEGTRTRFVLKGGLVLPTGDEDEVGASLNESVAAQRPVQAVLFQPGALGGRLGASLLGRLFCIRCSFRLDAGVDGYHSFGRGFQLSPRWGAGVAYSLTGFNATLEVAGTRYRERASRSRFHHSAAASLRYIPDPVHVNSPPFAFQPGVSITVPLEGRVARAFVGADLTWRL</sequence>
<dbReference type="RefSeq" id="WP_207051544.1">
    <property type="nucleotide sequence ID" value="NZ_JAFIMU010000007.1"/>
</dbReference>
<comment type="caution">
    <text evidence="2">The sequence shown here is derived from an EMBL/GenBank/DDBJ whole genome shotgun (WGS) entry which is preliminary data.</text>
</comment>
<proteinExistence type="predicted"/>
<name>A0ABS3DCI3_9BACT</name>
<feature type="chain" id="PRO_5047486858" evidence="1">
    <location>
        <begin position="21"/>
        <end position="454"/>
    </location>
</feature>
<evidence type="ECO:0000313" key="3">
    <source>
        <dbReference type="Proteomes" id="UP000664052"/>
    </source>
</evidence>